<evidence type="ECO:0000256" key="1">
    <source>
        <dbReference type="SAM" id="MobiDB-lite"/>
    </source>
</evidence>
<sequence>MVVFTGRSPRLAALSAQKHWHGAAALNSLAGRFPWSPLLRLREDEALLRLHNFLGITSGYRLRSADPVLPVRGIPAEQRLLFPRVHRELHGECAGHVPEGSHREQPGNYVSKIVCLVGSLPHSLRWISVFLHSWENELGLHQLLSHITLQRTTPQEEGQYSSNAESRPTDQHPRVRPGTVANAPLNSR</sequence>
<dbReference type="Proteomes" id="UP001066276">
    <property type="component" value="Chromosome 3_1"/>
</dbReference>
<evidence type="ECO:0000313" key="3">
    <source>
        <dbReference type="Proteomes" id="UP001066276"/>
    </source>
</evidence>
<gene>
    <name evidence="2" type="ORF">NDU88_006813</name>
</gene>
<organism evidence="2 3">
    <name type="scientific">Pleurodeles waltl</name>
    <name type="common">Iberian ribbed newt</name>
    <dbReference type="NCBI Taxonomy" id="8319"/>
    <lineage>
        <taxon>Eukaryota</taxon>
        <taxon>Metazoa</taxon>
        <taxon>Chordata</taxon>
        <taxon>Craniata</taxon>
        <taxon>Vertebrata</taxon>
        <taxon>Euteleostomi</taxon>
        <taxon>Amphibia</taxon>
        <taxon>Batrachia</taxon>
        <taxon>Caudata</taxon>
        <taxon>Salamandroidea</taxon>
        <taxon>Salamandridae</taxon>
        <taxon>Pleurodelinae</taxon>
        <taxon>Pleurodeles</taxon>
    </lineage>
</organism>
<reference evidence="2" key="1">
    <citation type="journal article" date="2022" name="bioRxiv">
        <title>Sequencing and chromosome-scale assembly of the giantPleurodeles waltlgenome.</title>
        <authorList>
            <person name="Brown T."/>
            <person name="Elewa A."/>
            <person name="Iarovenko S."/>
            <person name="Subramanian E."/>
            <person name="Araus A.J."/>
            <person name="Petzold A."/>
            <person name="Susuki M."/>
            <person name="Suzuki K.-i.T."/>
            <person name="Hayashi T."/>
            <person name="Toyoda A."/>
            <person name="Oliveira C."/>
            <person name="Osipova E."/>
            <person name="Leigh N.D."/>
            <person name="Simon A."/>
            <person name="Yun M.H."/>
        </authorList>
    </citation>
    <scope>NUCLEOTIDE SEQUENCE</scope>
    <source>
        <strain evidence="2">20211129_DDA</strain>
        <tissue evidence="2">Liver</tissue>
    </source>
</reference>
<protein>
    <submittedName>
        <fullName evidence="2">Uncharacterized protein</fullName>
    </submittedName>
</protein>
<comment type="caution">
    <text evidence="2">The sequence shown here is derived from an EMBL/GenBank/DDBJ whole genome shotgun (WGS) entry which is preliminary data.</text>
</comment>
<keyword evidence="3" id="KW-1185">Reference proteome</keyword>
<feature type="compositionally biased region" description="Polar residues" evidence="1">
    <location>
        <begin position="154"/>
        <end position="166"/>
    </location>
</feature>
<evidence type="ECO:0000313" key="2">
    <source>
        <dbReference type="EMBL" id="KAJ1190074.1"/>
    </source>
</evidence>
<accession>A0AAV7UQ49</accession>
<name>A0AAV7UQ49_PLEWA</name>
<feature type="region of interest" description="Disordered" evidence="1">
    <location>
        <begin position="154"/>
        <end position="188"/>
    </location>
</feature>
<proteinExistence type="predicted"/>
<dbReference type="AlphaFoldDB" id="A0AAV7UQ49"/>
<dbReference type="EMBL" id="JANPWB010000005">
    <property type="protein sequence ID" value="KAJ1190074.1"/>
    <property type="molecule type" value="Genomic_DNA"/>
</dbReference>